<dbReference type="EMBL" id="JBEUSY010000452">
    <property type="protein sequence ID" value="KAL1231878.1"/>
    <property type="molecule type" value="Genomic_DNA"/>
</dbReference>
<evidence type="ECO:0000256" key="1">
    <source>
        <dbReference type="SAM" id="Phobius"/>
    </source>
</evidence>
<reference evidence="2 3" key="1">
    <citation type="submission" date="2024-07" db="EMBL/GenBank/DDBJ databases">
        <title>Enhanced genomic and transcriptomic resources for Trichinella pseudospiralis and T. spiralis underpin the discovery of pronounced molecular differences between stages and species.</title>
        <authorList>
            <person name="Pasi K.K."/>
            <person name="La Rosa G."/>
            <person name="Gomez-Morales M.A."/>
            <person name="Tosini F."/>
            <person name="Sumanam S."/>
            <person name="Young N.D."/>
            <person name="Chang B.C."/>
            <person name="Robin G.B."/>
        </authorList>
    </citation>
    <scope>NUCLEOTIDE SEQUENCE [LARGE SCALE GENOMIC DNA]</scope>
    <source>
        <strain evidence="2">ISS534</strain>
    </source>
</reference>
<feature type="transmembrane region" description="Helical" evidence="1">
    <location>
        <begin position="101"/>
        <end position="127"/>
    </location>
</feature>
<keyword evidence="1" id="KW-0472">Membrane</keyword>
<name>A0ABR3K7H3_TRISP</name>
<evidence type="ECO:0000313" key="2">
    <source>
        <dbReference type="EMBL" id="KAL1231878.1"/>
    </source>
</evidence>
<protein>
    <submittedName>
        <fullName evidence="2">Glycosyltransferase BC10</fullName>
    </submittedName>
</protein>
<gene>
    <name evidence="2" type="ORF">TSPI_04815</name>
</gene>
<accession>A0ABR3K7H3</accession>
<dbReference type="PROSITE" id="PS51257">
    <property type="entry name" value="PROKAR_LIPOPROTEIN"/>
    <property type="match status" value="1"/>
</dbReference>
<evidence type="ECO:0000313" key="3">
    <source>
        <dbReference type="Proteomes" id="UP001558632"/>
    </source>
</evidence>
<keyword evidence="1" id="KW-1133">Transmembrane helix</keyword>
<sequence>MKSRVDQLTLGCSVGCGVLAFSCCIEFGRFQHFYGDDSETTALHCLLWSFHPVTYSLADITISLMNLFMAIDFTFAITNFARHWCLLYYARSFSRQISANILHIFRNIAIVISAVPFHLLFTFGYYYHYNFYSIDVDYKEEKISLYSNSINSNQTTTANIEKNFDKHSLYITY</sequence>
<proteinExistence type="predicted"/>
<keyword evidence="1" id="KW-0812">Transmembrane</keyword>
<comment type="caution">
    <text evidence="2">The sequence shown here is derived from an EMBL/GenBank/DDBJ whole genome shotgun (WGS) entry which is preliminary data.</text>
</comment>
<dbReference type="Proteomes" id="UP001558632">
    <property type="component" value="Unassembled WGS sequence"/>
</dbReference>
<feature type="transmembrane region" description="Helical" evidence="1">
    <location>
        <begin position="60"/>
        <end position="81"/>
    </location>
</feature>
<organism evidence="2 3">
    <name type="scientific">Trichinella spiralis</name>
    <name type="common">Trichina worm</name>
    <dbReference type="NCBI Taxonomy" id="6334"/>
    <lineage>
        <taxon>Eukaryota</taxon>
        <taxon>Metazoa</taxon>
        <taxon>Ecdysozoa</taxon>
        <taxon>Nematoda</taxon>
        <taxon>Enoplea</taxon>
        <taxon>Dorylaimia</taxon>
        <taxon>Trichinellida</taxon>
        <taxon>Trichinellidae</taxon>
        <taxon>Trichinella</taxon>
    </lineage>
</organism>
<keyword evidence="3" id="KW-1185">Reference proteome</keyword>